<evidence type="ECO:0000256" key="2">
    <source>
        <dbReference type="ARBA" id="ARBA00022475"/>
    </source>
</evidence>
<evidence type="ECO:0000313" key="9">
    <source>
        <dbReference type="EMBL" id="SPQ01669.1"/>
    </source>
</evidence>
<evidence type="ECO:0000259" key="8">
    <source>
        <dbReference type="Pfam" id="PF12704"/>
    </source>
</evidence>
<dbReference type="PANTHER" id="PTHR30572:SF15">
    <property type="entry name" value="ABC TRANSPORTER PERMEASE"/>
    <property type="match status" value="1"/>
</dbReference>
<dbReference type="Proteomes" id="UP000245125">
    <property type="component" value="Unassembled WGS sequence"/>
</dbReference>
<dbReference type="InterPro" id="IPR003838">
    <property type="entry name" value="ABC3_permease_C"/>
</dbReference>
<dbReference type="EMBL" id="OUUY01000114">
    <property type="protein sequence ID" value="SPQ01669.1"/>
    <property type="molecule type" value="Genomic_DNA"/>
</dbReference>
<dbReference type="Pfam" id="PF02687">
    <property type="entry name" value="FtsX"/>
    <property type="match status" value="1"/>
</dbReference>
<keyword evidence="5 6" id="KW-0472">Membrane</keyword>
<keyword evidence="2" id="KW-1003">Cell membrane</keyword>
<dbReference type="InterPro" id="IPR050250">
    <property type="entry name" value="Macrolide_Exporter_MacB"/>
</dbReference>
<feature type="domain" description="ABC3 transporter permease C-terminal" evidence="7">
    <location>
        <begin position="260"/>
        <end position="381"/>
    </location>
</feature>
<evidence type="ECO:0000256" key="4">
    <source>
        <dbReference type="ARBA" id="ARBA00022989"/>
    </source>
</evidence>
<feature type="transmembrane region" description="Helical" evidence="6">
    <location>
        <begin position="301"/>
        <end position="326"/>
    </location>
</feature>
<dbReference type="Pfam" id="PF12704">
    <property type="entry name" value="MacB_PCD"/>
    <property type="match status" value="1"/>
</dbReference>
<dbReference type="GO" id="GO:0005886">
    <property type="term" value="C:plasma membrane"/>
    <property type="evidence" value="ECO:0007669"/>
    <property type="project" value="UniProtKB-SubCell"/>
</dbReference>
<accession>A0A2U3QJV3</accession>
<feature type="transmembrane region" description="Helical" evidence="6">
    <location>
        <begin position="256"/>
        <end position="281"/>
    </location>
</feature>
<comment type="subcellular location">
    <subcellularLocation>
        <location evidence="1">Cell membrane</location>
        <topology evidence="1">Multi-pass membrane protein</topology>
    </subcellularLocation>
</comment>
<feature type="domain" description="MacB-like periplasmic core" evidence="8">
    <location>
        <begin position="20"/>
        <end position="227"/>
    </location>
</feature>
<keyword evidence="3 6" id="KW-0812">Transmembrane</keyword>
<evidence type="ECO:0000256" key="5">
    <source>
        <dbReference type="ARBA" id="ARBA00023136"/>
    </source>
</evidence>
<dbReference type="OrthoDB" id="241967at2"/>
<protein>
    <submittedName>
        <fullName evidence="9">ABC transporter</fullName>
    </submittedName>
</protein>
<organism evidence="9 10">
    <name type="scientific">Candidatus Sulfobium mesophilum</name>
    <dbReference type="NCBI Taxonomy" id="2016548"/>
    <lineage>
        <taxon>Bacteria</taxon>
        <taxon>Pseudomonadati</taxon>
        <taxon>Nitrospirota</taxon>
        <taxon>Nitrospiria</taxon>
        <taxon>Nitrospirales</taxon>
        <taxon>Nitrospiraceae</taxon>
        <taxon>Candidatus Sulfobium</taxon>
    </lineage>
</organism>
<feature type="transmembrane region" description="Helical" evidence="6">
    <location>
        <begin position="20"/>
        <end position="40"/>
    </location>
</feature>
<keyword evidence="10" id="KW-1185">Reference proteome</keyword>
<evidence type="ECO:0000259" key="7">
    <source>
        <dbReference type="Pfam" id="PF02687"/>
    </source>
</evidence>
<reference evidence="10" key="1">
    <citation type="submission" date="2018-03" db="EMBL/GenBank/DDBJ databases">
        <authorList>
            <person name="Zecchin S."/>
        </authorList>
    </citation>
    <scope>NUCLEOTIDE SEQUENCE [LARGE SCALE GENOMIC DNA]</scope>
</reference>
<gene>
    <name evidence="9" type="ORF">NBG4_650005</name>
</gene>
<sequence>MAIPVSYSFRNLLTRRLTAILTAGGMALVVFVFASVLMLAEGLRKTLIETGSYDNVVVIRKGSQSEMQSGIPREHASIVETEPEIATGPDGKPFLAKELVVIINLPKRGSDKPSNITIRGIGEFSLALRPQVKIIEGRMPRPGATEVIAGESVSKRFKGAGIGETMRFAMQDWTVVGIFDAGKTGYSSEIWGDVDQLMPAFRRPAYSSVLFKLRDSSEFQKVKERVEGDPRLTLEAKRETKYYADQSEMMAKFLRILGISLTVIFSLGAMIGAMITMYAAVANRTAEIGTLRALGFQRRNILVSFLIESMLLGLIGGLTGLIFASFMQFITISTVNWQTFSELAFSFTLTPAISISSLGFSLIMGFIGGVLPALRASRMNIVDALRTS</sequence>
<evidence type="ECO:0000313" key="10">
    <source>
        <dbReference type="Proteomes" id="UP000245125"/>
    </source>
</evidence>
<evidence type="ECO:0000256" key="6">
    <source>
        <dbReference type="SAM" id="Phobius"/>
    </source>
</evidence>
<dbReference type="PANTHER" id="PTHR30572">
    <property type="entry name" value="MEMBRANE COMPONENT OF TRANSPORTER-RELATED"/>
    <property type="match status" value="1"/>
</dbReference>
<keyword evidence="4 6" id="KW-1133">Transmembrane helix</keyword>
<evidence type="ECO:0000256" key="3">
    <source>
        <dbReference type="ARBA" id="ARBA00022692"/>
    </source>
</evidence>
<dbReference type="InterPro" id="IPR025857">
    <property type="entry name" value="MacB_PCD"/>
</dbReference>
<proteinExistence type="predicted"/>
<dbReference type="AlphaFoldDB" id="A0A2U3QJV3"/>
<evidence type="ECO:0000256" key="1">
    <source>
        <dbReference type="ARBA" id="ARBA00004651"/>
    </source>
</evidence>
<name>A0A2U3QJV3_9BACT</name>
<dbReference type="GO" id="GO:0022857">
    <property type="term" value="F:transmembrane transporter activity"/>
    <property type="evidence" value="ECO:0007669"/>
    <property type="project" value="TreeGrafter"/>
</dbReference>
<feature type="transmembrane region" description="Helical" evidence="6">
    <location>
        <begin position="347"/>
        <end position="371"/>
    </location>
</feature>